<dbReference type="GO" id="GO:0006629">
    <property type="term" value="P:lipid metabolic process"/>
    <property type="evidence" value="ECO:0007669"/>
    <property type="project" value="TreeGrafter"/>
</dbReference>
<reference evidence="3" key="1">
    <citation type="submission" date="2021-02" db="EMBL/GenBank/DDBJ databases">
        <title>Genome sequence Cadophora malorum strain M34.</title>
        <authorList>
            <person name="Stefanovic E."/>
            <person name="Vu D."/>
            <person name="Scully C."/>
            <person name="Dijksterhuis J."/>
            <person name="Roader J."/>
            <person name="Houbraken J."/>
        </authorList>
    </citation>
    <scope>NUCLEOTIDE SEQUENCE</scope>
    <source>
        <strain evidence="3">M34</strain>
    </source>
</reference>
<dbReference type="Pfam" id="PF13472">
    <property type="entry name" value="Lipase_GDSL_2"/>
    <property type="match status" value="1"/>
</dbReference>
<dbReference type="AlphaFoldDB" id="A0A8H7WE51"/>
<organism evidence="3 4">
    <name type="scientific">Cadophora malorum</name>
    <dbReference type="NCBI Taxonomy" id="108018"/>
    <lineage>
        <taxon>Eukaryota</taxon>
        <taxon>Fungi</taxon>
        <taxon>Dikarya</taxon>
        <taxon>Ascomycota</taxon>
        <taxon>Pezizomycotina</taxon>
        <taxon>Leotiomycetes</taxon>
        <taxon>Helotiales</taxon>
        <taxon>Ploettnerulaceae</taxon>
        <taxon>Cadophora</taxon>
    </lineage>
</organism>
<dbReference type="Gene3D" id="3.40.50.1110">
    <property type="entry name" value="SGNH hydrolase"/>
    <property type="match status" value="1"/>
</dbReference>
<keyword evidence="1" id="KW-0732">Signal</keyword>
<feature type="signal peptide" evidence="1">
    <location>
        <begin position="1"/>
        <end position="19"/>
    </location>
</feature>
<dbReference type="Proteomes" id="UP000664132">
    <property type="component" value="Unassembled WGS sequence"/>
</dbReference>
<dbReference type="GO" id="GO:0016788">
    <property type="term" value="F:hydrolase activity, acting on ester bonds"/>
    <property type="evidence" value="ECO:0007669"/>
    <property type="project" value="InterPro"/>
</dbReference>
<dbReference type="InterPro" id="IPR036514">
    <property type="entry name" value="SGNH_hydro_sf"/>
</dbReference>
<evidence type="ECO:0000313" key="4">
    <source>
        <dbReference type="Proteomes" id="UP000664132"/>
    </source>
</evidence>
<accession>A0A8H7WE51</accession>
<dbReference type="OrthoDB" id="21678at2759"/>
<comment type="caution">
    <text evidence="3">The sequence shown here is derived from an EMBL/GenBank/DDBJ whole genome shotgun (WGS) entry which is preliminary data.</text>
</comment>
<proteinExistence type="predicted"/>
<evidence type="ECO:0000259" key="2">
    <source>
        <dbReference type="Pfam" id="PF13472"/>
    </source>
</evidence>
<name>A0A8H7WE51_9HELO</name>
<evidence type="ECO:0000256" key="1">
    <source>
        <dbReference type="SAM" id="SignalP"/>
    </source>
</evidence>
<dbReference type="PANTHER" id="PTHR37981">
    <property type="entry name" value="LIPASE 2"/>
    <property type="match status" value="1"/>
</dbReference>
<dbReference type="InterPro" id="IPR037460">
    <property type="entry name" value="SEST-like"/>
</dbReference>
<feature type="domain" description="SGNH hydrolase-type esterase" evidence="2">
    <location>
        <begin position="41"/>
        <end position="264"/>
    </location>
</feature>
<keyword evidence="4" id="KW-1185">Reference proteome</keyword>
<sequence>MTSLLQISAFLALLNFAAATPVPAENKIEACTFNLPSSYAALGDSFAAGLGSGFPVDNDVQCQRQNGSYPSQLFELSPFDGNPSSFEFQACSGDELDDIDAQVAKLAQKKFDLITLTISGNDFGFGDIAEACVYQTLSPNITNPQKVCDAAFSIGEAQVKDKAIWKKFDQKLSLIKSSALNKGGRIFVTGYAKFFATPIDGDACDSISFFPIPQLAALNMTAANRRRANAITDAVNHGIQKSVSKAGSNVQFIDFDNLYEGRRFCEAKNADDPIGANNPNVFFNDLKTVLPFPGVAEAAKQTPGLEVDITDVLQQNSVFHPKIGAHRILAAELNFRILRDSVISGNSGT</sequence>
<dbReference type="SUPFAM" id="SSF52266">
    <property type="entry name" value="SGNH hydrolase"/>
    <property type="match status" value="1"/>
</dbReference>
<gene>
    <name evidence="3" type="ORF">IFR04_003665</name>
</gene>
<protein>
    <recommendedName>
        <fullName evidence="2">SGNH hydrolase-type esterase domain-containing protein</fullName>
    </recommendedName>
</protein>
<dbReference type="PANTHER" id="PTHR37981:SF1">
    <property type="entry name" value="SGNH HYDROLASE-TYPE ESTERASE DOMAIN-CONTAINING PROTEIN"/>
    <property type="match status" value="1"/>
</dbReference>
<evidence type="ECO:0000313" key="3">
    <source>
        <dbReference type="EMBL" id="KAG4423167.1"/>
    </source>
</evidence>
<dbReference type="EMBL" id="JAFJYH010000038">
    <property type="protein sequence ID" value="KAG4423167.1"/>
    <property type="molecule type" value="Genomic_DNA"/>
</dbReference>
<dbReference type="CDD" id="cd01823">
    <property type="entry name" value="SEST_like"/>
    <property type="match status" value="1"/>
</dbReference>
<feature type="chain" id="PRO_5034047889" description="SGNH hydrolase-type esterase domain-containing protein" evidence="1">
    <location>
        <begin position="20"/>
        <end position="349"/>
    </location>
</feature>
<dbReference type="InterPro" id="IPR013830">
    <property type="entry name" value="SGNH_hydro"/>
</dbReference>